<keyword evidence="1" id="KW-1133">Transmembrane helix</keyword>
<organism evidence="2 3">
    <name type="scientific">Liquorilactobacillus cacaonum DSM 21116</name>
    <dbReference type="NCBI Taxonomy" id="1423729"/>
    <lineage>
        <taxon>Bacteria</taxon>
        <taxon>Bacillati</taxon>
        <taxon>Bacillota</taxon>
        <taxon>Bacilli</taxon>
        <taxon>Lactobacillales</taxon>
        <taxon>Lactobacillaceae</taxon>
        <taxon>Liquorilactobacillus</taxon>
    </lineage>
</organism>
<keyword evidence="1" id="KW-0472">Membrane</keyword>
<dbReference type="EMBL" id="AYZE01000005">
    <property type="protein sequence ID" value="KRM92626.1"/>
    <property type="molecule type" value="Genomic_DNA"/>
</dbReference>
<gene>
    <name evidence="2" type="ORF">FC80_GL001563</name>
</gene>
<name>A0A0R2CNN9_9LACO</name>
<accession>A0A0R2CNN9</accession>
<evidence type="ECO:0000256" key="1">
    <source>
        <dbReference type="SAM" id="Phobius"/>
    </source>
</evidence>
<keyword evidence="3" id="KW-1185">Reference proteome</keyword>
<evidence type="ECO:0000313" key="2">
    <source>
        <dbReference type="EMBL" id="KRM92626.1"/>
    </source>
</evidence>
<evidence type="ECO:0000313" key="3">
    <source>
        <dbReference type="Proteomes" id="UP000051131"/>
    </source>
</evidence>
<dbReference type="AlphaFoldDB" id="A0A0R2CNN9"/>
<comment type="caution">
    <text evidence="2">The sequence shown here is derived from an EMBL/GenBank/DDBJ whole genome shotgun (WGS) entry which is preliminary data.</text>
</comment>
<reference evidence="2 3" key="1">
    <citation type="journal article" date="2015" name="Genome Announc.">
        <title>Expanding the biotechnology potential of lactobacilli through comparative genomics of 213 strains and associated genera.</title>
        <authorList>
            <person name="Sun Z."/>
            <person name="Harris H.M."/>
            <person name="McCann A."/>
            <person name="Guo C."/>
            <person name="Argimon S."/>
            <person name="Zhang W."/>
            <person name="Yang X."/>
            <person name="Jeffery I.B."/>
            <person name="Cooney J.C."/>
            <person name="Kagawa T.F."/>
            <person name="Liu W."/>
            <person name="Song Y."/>
            <person name="Salvetti E."/>
            <person name="Wrobel A."/>
            <person name="Rasinkangas P."/>
            <person name="Parkhill J."/>
            <person name="Rea M.C."/>
            <person name="O'Sullivan O."/>
            <person name="Ritari J."/>
            <person name="Douillard F.P."/>
            <person name="Paul Ross R."/>
            <person name="Yang R."/>
            <person name="Briner A.E."/>
            <person name="Felis G.E."/>
            <person name="de Vos W.M."/>
            <person name="Barrangou R."/>
            <person name="Klaenhammer T.R."/>
            <person name="Caufield P.W."/>
            <person name="Cui Y."/>
            <person name="Zhang H."/>
            <person name="O'Toole P.W."/>
        </authorList>
    </citation>
    <scope>NUCLEOTIDE SEQUENCE [LARGE SCALE GENOMIC DNA]</scope>
    <source>
        <strain evidence="2 3">DSM 21116</strain>
    </source>
</reference>
<keyword evidence="1" id="KW-0812">Transmembrane</keyword>
<sequence length="54" mass="6337">MIKEPRNKFSFLFIYLIISFLTSMIINKYSTKANLKNNLFRIVMITIIGLIVNP</sequence>
<dbReference type="Proteomes" id="UP000051131">
    <property type="component" value="Unassembled WGS sequence"/>
</dbReference>
<protein>
    <submittedName>
        <fullName evidence="2">Uncharacterized protein</fullName>
    </submittedName>
</protein>
<feature type="transmembrane region" description="Helical" evidence="1">
    <location>
        <begin position="9"/>
        <end position="26"/>
    </location>
</feature>
<proteinExistence type="predicted"/>